<proteinExistence type="inferred from homology"/>
<dbReference type="SUPFAM" id="SSF53927">
    <property type="entry name" value="Cytidine deaminase-like"/>
    <property type="match status" value="1"/>
</dbReference>
<feature type="binding site" evidence="14">
    <location>
        <position position="229"/>
    </location>
    <ligand>
        <name>NADP(+)</name>
        <dbReference type="ChEBI" id="CHEBI:58349"/>
    </ligand>
</feature>
<evidence type="ECO:0000256" key="12">
    <source>
        <dbReference type="PIRNR" id="PIRNR006769"/>
    </source>
</evidence>
<dbReference type="Pfam" id="PF00383">
    <property type="entry name" value="dCMP_cyt_deam_1"/>
    <property type="match status" value="1"/>
</dbReference>
<dbReference type="PROSITE" id="PS00903">
    <property type="entry name" value="CYT_DCMP_DEAMINASES_1"/>
    <property type="match status" value="1"/>
</dbReference>
<gene>
    <name evidence="17" type="ordered locus">TASI_1364</name>
</gene>
<feature type="binding site" evidence="14">
    <location>
        <position position="214"/>
    </location>
    <ligand>
        <name>substrate</name>
    </ligand>
</feature>
<dbReference type="Gene3D" id="3.40.430.10">
    <property type="entry name" value="Dihydrofolate Reductase, subunit A"/>
    <property type="match status" value="1"/>
</dbReference>
<evidence type="ECO:0000313" key="18">
    <source>
        <dbReference type="Proteomes" id="UP000009284"/>
    </source>
</evidence>
<reference evidence="17 18" key="2">
    <citation type="journal article" date="2012" name="PLoS ONE">
        <title>Genomic characterization of the taylorella genus.</title>
        <authorList>
            <person name="Hebert L."/>
            <person name="Moumen B."/>
            <person name="Pons N."/>
            <person name="Duquesne F."/>
            <person name="Breuil M.F."/>
            <person name="Goux D."/>
            <person name="Batto J.M."/>
            <person name="Laugier C."/>
            <person name="Renault P."/>
            <person name="Petry S."/>
        </authorList>
    </citation>
    <scope>NUCLEOTIDE SEQUENCE [LARGE SCALE GENOMIC DNA]</scope>
    <source>
        <strain evidence="17 18">MCE3</strain>
    </source>
</reference>
<dbReference type="InterPro" id="IPR018247">
    <property type="entry name" value="EF_Hand_1_Ca_BS"/>
</dbReference>
<evidence type="ECO:0000256" key="8">
    <source>
        <dbReference type="ARBA" id="ARBA00022833"/>
    </source>
</evidence>
<dbReference type="InterPro" id="IPR016193">
    <property type="entry name" value="Cytidine_deaminase-like"/>
</dbReference>
<feature type="binding site" evidence="15">
    <location>
        <position position="91"/>
    </location>
    <ligand>
        <name>Zn(2+)</name>
        <dbReference type="ChEBI" id="CHEBI:29105"/>
        <note>catalytic</note>
    </ligand>
</feature>
<dbReference type="GO" id="GO:0009231">
    <property type="term" value="P:riboflavin biosynthetic process"/>
    <property type="evidence" value="ECO:0007669"/>
    <property type="project" value="UniProtKB-UniPathway"/>
</dbReference>
<keyword evidence="8 12" id="KW-0862">Zinc</keyword>
<feature type="domain" description="CMP/dCMP-type deaminase" evidence="16">
    <location>
        <begin position="3"/>
        <end position="121"/>
    </location>
</feature>
<evidence type="ECO:0000256" key="11">
    <source>
        <dbReference type="ARBA" id="ARBA00023268"/>
    </source>
</evidence>
<dbReference type="InterPro" id="IPR002125">
    <property type="entry name" value="CMP_dCMP_dom"/>
</dbReference>
<dbReference type="InterPro" id="IPR024072">
    <property type="entry name" value="DHFR-like_dom_sf"/>
</dbReference>
<dbReference type="GO" id="GO:0008270">
    <property type="term" value="F:zinc ion binding"/>
    <property type="evidence" value="ECO:0007669"/>
    <property type="project" value="InterPro"/>
</dbReference>
<keyword evidence="10 12" id="KW-0560">Oxidoreductase</keyword>
<evidence type="ECO:0000256" key="13">
    <source>
        <dbReference type="PIRSR" id="PIRSR006769-1"/>
    </source>
</evidence>
<evidence type="ECO:0000256" key="14">
    <source>
        <dbReference type="PIRSR" id="PIRSR006769-2"/>
    </source>
</evidence>
<reference key="1">
    <citation type="submission" date="2011-09" db="EMBL/GenBank/DDBJ databases">
        <title>Genomic characterization of the Taylorella genus.</title>
        <authorList>
            <person name="Hebert L."/>
            <person name="Moumen B."/>
            <person name="Pons N."/>
            <person name="Duquesne F."/>
            <person name="Breuil M.-F."/>
            <person name="Goux D."/>
            <person name="Batto J.-M."/>
            <person name="Renault P."/>
            <person name="Laugier C."/>
            <person name="Petry S."/>
        </authorList>
    </citation>
    <scope>NUCLEOTIDE SEQUENCE</scope>
    <source>
        <strain>MCE3</strain>
    </source>
</reference>
<evidence type="ECO:0000256" key="5">
    <source>
        <dbReference type="ARBA" id="ARBA00007417"/>
    </source>
</evidence>
<evidence type="ECO:0000256" key="9">
    <source>
        <dbReference type="ARBA" id="ARBA00022857"/>
    </source>
</evidence>
<dbReference type="Proteomes" id="UP000009284">
    <property type="component" value="Chromosome"/>
</dbReference>
<dbReference type="PANTHER" id="PTHR38011:SF7">
    <property type="entry name" value="2,5-DIAMINO-6-RIBOSYLAMINO-4(3H)-PYRIMIDINONE 5'-PHOSPHATE REDUCTASE"/>
    <property type="match status" value="1"/>
</dbReference>
<feature type="binding site" evidence="14">
    <location>
        <position position="161"/>
    </location>
    <ligand>
        <name>NADP(+)</name>
        <dbReference type="ChEBI" id="CHEBI:58349"/>
    </ligand>
</feature>
<feature type="binding site" evidence="14">
    <location>
        <position position="203"/>
    </location>
    <ligand>
        <name>substrate</name>
    </ligand>
</feature>
<feature type="binding site" evidence="14">
    <location>
        <position position="177"/>
    </location>
    <ligand>
        <name>NADP(+)</name>
        <dbReference type="ChEBI" id="CHEBI:58349"/>
    </ligand>
</feature>
<evidence type="ECO:0000313" key="17">
    <source>
        <dbReference type="EMBL" id="AEP37104.1"/>
    </source>
</evidence>
<comment type="catalytic activity">
    <reaction evidence="12">
        <text>5-amino-6-(5-phospho-D-ribitylamino)uracil + NADP(+) = 5-amino-6-(5-phospho-D-ribosylamino)uracil + NADPH + H(+)</text>
        <dbReference type="Rhea" id="RHEA:17845"/>
        <dbReference type="ChEBI" id="CHEBI:15378"/>
        <dbReference type="ChEBI" id="CHEBI:57783"/>
        <dbReference type="ChEBI" id="CHEBI:58349"/>
        <dbReference type="ChEBI" id="CHEBI:58421"/>
        <dbReference type="ChEBI" id="CHEBI:58453"/>
        <dbReference type="EC" id="1.1.1.193"/>
    </reaction>
</comment>
<evidence type="ECO:0000256" key="6">
    <source>
        <dbReference type="ARBA" id="ARBA00022619"/>
    </source>
</evidence>
<dbReference type="EMBL" id="CP003059">
    <property type="protein sequence ID" value="AEP37104.1"/>
    <property type="molecule type" value="Genomic_DNA"/>
</dbReference>
<accession>G4QA31</accession>
<organism evidence="17 18">
    <name type="scientific">Taylorella asinigenitalis (strain MCE3)</name>
    <dbReference type="NCBI Taxonomy" id="1008459"/>
    <lineage>
        <taxon>Bacteria</taxon>
        <taxon>Pseudomonadati</taxon>
        <taxon>Pseudomonadota</taxon>
        <taxon>Betaproteobacteria</taxon>
        <taxon>Burkholderiales</taxon>
        <taxon>Alcaligenaceae</taxon>
        <taxon>Taylorella</taxon>
    </lineage>
</organism>
<dbReference type="Gene3D" id="3.40.140.10">
    <property type="entry name" value="Cytidine Deaminase, domain 2"/>
    <property type="match status" value="1"/>
</dbReference>
<comment type="cofactor">
    <cofactor evidence="12 15">
        <name>Zn(2+)</name>
        <dbReference type="ChEBI" id="CHEBI:29105"/>
    </cofactor>
    <text evidence="12 15">Binds 1 zinc ion.</text>
</comment>
<comment type="pathway">
    <text evidence="2 12">Cofactor biosynthesis; riboflavin biosynthesis; 5-amino-6-(D-ribitylamino)uracil from GTP: step 2/4.</text>
</comment>
<evidence type="ECO:0000256" key="1">
    <source>
        <dbReference type="ARBA" id="ARBA00002151"/>
    </source>
</evidence>
<feature type="active site" description="Proton donor" evidence="13">
    <location>
        <position position="54"/>
    </location>
</feature>
<dbReference type="RefSeq" id="WP_014111998.1">
    <property type="nucleotide sequence ID" value="NC_016043.1"/>
</dbReference>
<dbReference type="KEGG" id="tas:TASI_1364"/>
<dbReference type="EC" id="3.5.4.26" evidence="12"/>
<name>G4QA31_TAYAM</name>
<dbReference type="UniPathway" id="UPA00275">
    <property type="reaction ID" value="UER00401"/>
</dbReference>
<dbReference type="eggNOG" id="COG0117">
    <property type="taxonomic scope" value="Bacteria"/>
</dbReference>
<dbReference type="SUPFAM" id="SSF53597">
    <property type="entry name" value="Dihydrofolate reductase-like"/>
    <property type="match status" value="1"/>
</dbReference>
<dbReference type="InterPro" id="IPR002734">
    <property type="entry name" value="RibDG_C"/>
</dbReference>
<protein>
    <recommendedName>
        <fullName evidence="12">Riboflavin biosynthesis protein RibD</fullName>
    </recommendedName>
    <domain>
        <recommendedName>
            <fullName evidence="12">Diaminohydroxyphosphoribosylaminopyrimidine deaminase</fullName>
            <shortName evidence="12">DRAP deaminase</shortName>
            <ecNumber evidence="12">3.5.4.26</ecNumber>
        </recommendedName>
        <alternativeName>
            <fullName evidence="12">Riboflavin-specific deaminase</fullName>
        </alternativeName>
    </domain>
    <domain>
        <recommendedName>
            <fullName evidence="12">5-amino-6-(5-phosphoribosylamino)uracil reductase</fullName>
            <ecNumber evidence="12">1.1.1.193</ecNumber>
        </recommendedName>
        <alternativeName>
            <fullName evidence="12">HTP reductase</fullName>
        </alternativeName>
    </domain>
</protein>
<keyword evidence="18" id="KW-1185">Reference proteome</keyword>
<dbReference type="eggNOG" id="COG1985">
    <property type="taxonomic scope" value="Bacteria"/>
</dbReference>
<dbReference type="CDD" id="cd01284">
    <property type="entry name" value="Riboflavin_deaminase-reductase"/>
    <property type="match status" value="1"/>
</dbReference>
<evidence type="ECO:0000259" key="16">
    <source>
        <dbReference type="PROSITE" id="PS51747"/>
    </source>
</evidence>
<comment type="similarity">
    <text evidence="5 12">In the C-terminal section; belongs to the HTP reductase family.</text>
</comment>
<feature type="binding site" evidence="14">
    <location>
        <position position="207"/>
    </location>
    <ligand>
        <name>NADP(+)</name>
        <dbReference type="ChEBI" id="CHEBI:58349"/>
    </ligand>
</feature>
<comment type="similarity">
    <text evidence="4 12">In the N-terminal section; belongs to the cytidine and deoxycytidylate deaminase family.</text>
</comment>
<dbReference type="PROSITE" id="PS51747">
    <property type="entry name" value="CYT_DCMP_DEAMINASES_2"/>
    <property type="match status" value="1"/>
</dbReference>
<keyword evidence="12 17" id="KW-0378">Hydrolase</keyword>
<dbReference type="OrthoDB" id="9800865at2"/>
<dbReference type="AlphaFoldDB" id="G4QA31"/>
<comment type="pathway">
    <text evidence="3 12">Cofactor biosynthesis; riboflavin biosynthesis; 5-amino-6-(D-ribitylamino)uracil from GTP: step 3/4.</text>
</comment>
<keyword evidence="7 12" id="KW-0479">Metal-binding</keyword>
<dbReference type="GO" id="GO:0008703">
    <property type="term" value="F:5-amino-6-(5-phosphoribosylamino)uracil reductase activity"/>
    <property type="evidence" value="ECO:0007669"/>
    <property type="project" value="UniProtKB-EC"/>
</dbReference>
<dbReference type="EC" id="1.1.1.193" evidence="12"/>
<dbReference type="PROSITE" id="PS00018">
    <property type="entry name" value="EF_HAND_1"/>
    <property type="match status" value="1"/>
</dbReference>
<evidence type="ECO:0000256" key="4">
    <source>
        <dbReference type="ARBA" id="ARBA00005259"/>
    </source>
</evidence>
<dbReference type="PANTHER" id="PTHR38011">
    <property type="entry name" value="DIHYDROFOLATE REDUCTASE FAMILY PROTEIN (AFU_ORTHOLOGUE AFUA_8G06820)"/>
    <property type="match status" value="1"/>
</dbReference>
<keyword evidence="11" id="KW-0511">Multifunctional enzyme</keyword>
<comment type="catalytic activity">
    <reaction evidence="12">
        <text>2,5-diamino-6-hydroxy-4-(5-phosphoribosylamino)-pyrimidine + H2O + H(+) = 5-amino-6-(5-phospho-D-ribosylamino)uracil + NH4(+)</text>
        <dbReference type="Rhea" id="RHEA:21868"/>
        <dbReference type="ChEBI" id="CHEBI:15377"/>
        <dbReference type="ChEBI" id="CHEBI:15378"/>
        <dbReference type="ChEBI" id="CHEBI:28938"/>
        <dbReference type="ChEBI" id="CHEBI:58453"/>
        <dbReference type="ChEBI" id="CHEBI:58614"/>
        <dbReference type="EC" id="3.5.4.26"/>
    </reaction>
</comment>
<comment type="function">
    <text evidence="1 12">Converts 2,5-diamino-6-(ribosylamino)-4(3h)-pyrimidinone 5'-phosphate into 5-amino-6-(ribosylamino)-2,4(1h,3h)-pyrimidinedione 5'-phosphate.</text>
</comment>
<evidence type="ECO:0000256" key="10">
    <source>
        <dbReference type="ARBA" id="ARBA00023002"/>
    </source>
</evidence>
<feature type="binding site" evidence="14">
    <location>
        <position position="304"/>
    </location>
    <ligand>
        <name>substrate</name>
    </ligand>
</feature>
<feature type="binding site" evidence="14">
    <location>
        <begin position="306"/>
        <end position="312"/>
    </location>
    <ligand>
        <name>NADP(+)</name>
        <dbReference type="ChEBI" id="CHEBI:58349"/>
    </ligand>
</feature>
<dbReference type="InterPro" id="IPR004794">
    <property type="entry name" value="Eubact_RibD"/>
</dbReference>
<dbReference type="GO" id="GO:0008835">
    <property type="term" value="F:diaminohydroxyphosphoribosylaminopyrimidine deaminase activity"/>
    <property type="evidence" value="ECO:0007669"/>
    <property type="project" value="UniProtKB-EC"/>
</dbReference>
<dbReference type="HOGENOM" id="CLU_036590_1_2_4"/>
<dbReference type="InterPro" id="IPR016192">
    <property type="entry name" value="APOBEC/CMP_deaminase_Zn-bd"/>
</dbReference>
<sequence length="390" mass="43303">MKDRHTHFMRLAYELSLKNRHLPDPNPCVGCVIVHGDKIIGQGATQVAGSNHAEIEALQDVEKRGLGSLLKDSTLYVTLEPCSHHGRTPPCVDALIRSGIREVAVALPDPNPLVGGNGISSLRSHGIDVHVGYLMEEVLELNVGFFSRMLLGRPWIRTKIASSLDGRISLANGKSKWITNEQSRHDGHKWRSRASIIFTGVGTVLADNPRMNVRYVETPREPLVAIMDSDFRTLDNPNLNIFSNPKIIICGNASALSNFAYDRGVLPNNIDLIGIDTDSNGLLNLRELIEKVGIANEINEIHVEAGSGLNTSLYEAGLIDEYLWYFAPMILGDCNAPFNISPLESIPEHDYLEMFDLTKISNNVRLRIRNSVRWKALLNSLKEMVRCLQA</sequence>
<keyword evidence="9 12" id="KW-0521">NADP</keyword>
<evidence type="ECO:0000256" key="2">
    <source>
        <dbReference type="ARBA" id="ARBA00004882"/>
    </source>
</evidence>
<dbReference type="Pfam" id="PF01872">
    <property type="entry name" value="RibD_C"/>
    <property type="match status" value="1"/>
</dbReference>
<feature type="binding site" evidence="15">
    <location>
        <position position="82"/>
    </location>
    <ligand>
        <name>Zn(2+)</name>
        <dbReference type="ChEBI" id="CHEBI:29105"/>
        <note>catalytic</note>
    </ligand>
</feature>
<keyword evidence="6 12" id="KW-0686">Riboflavin biosynthesis</keyword>
<dbReference type="NCBIfam" id="TIGR00326">
    <property type="entry name" value="eubact_ribD"/>
    <property type="match status" value="1"/>
</dbReference>
<dbReference type="InterPro" id="IPR050765">
    <property type="entry name" value="Riboflavin_Biosynth_HTPR"/>
</dbReference>
<feature type="binding site" evidence="15">
    <location>
        <position position="52"/>
    </location>
    <ligand>
        <name>Zn(2+)</name>
        <dbReference type="ChEBI" id="CHEBI:29105"/>
        <note>catalytic</note>
    </ligand>
</feature>
<evidence type="ECO:0000256" key="7">
    <source>
        <dbReference type="ARBA" id="ARBA00022723"/>
    </source>
</evidence>
<dbReference type="PIRSF" id="PIRSF006769">
    <property type="entry name" value="RibD"/>
    <property type="match status" value="1"/>
</dbReference>
<evidence type="ECO:0000256" key="15">
    <source>
        <dbReference type="PIRSR" id="PIRSR006769-3"/>
    </source>
</evidence>
<evidence type="ECO:0000256" key="3">
    <source>
        <dbReference type="ARBA" id="ARBA00004910"/>
    </source>
</evidence>
<feature type="binding site" evidence="14">
    <location>
        <position position="175"/>
    </location>
    <ligand>
        <name>substrate</name>
    </ligand>
</feature>
<dbReference type="STRING" id="1008459.TASI_1364"/>
<feature type="binding site" evidence="14">
    <location>
        <position position="191"/>
    </location>
    <ligand>
        <name>substrate</name>
    </ligand>
</feature>